<evidence type="ECO:0000313" key="3">
    <source>
        <dbReference type="EMBL" id="KAF2456493.1"/>
    </source>
</evidence>
<proteinExistence type="predicted"/>
<evidence type="ECO:0000313" key="4">
    <source>
        <dbReference type="Proteomes" id="UP000799766"/>
    </source>
</evidence>
<feature type="compositionally biased region" description="Low complexity" evidence="1">
    <location>
        <begin position="293"/>
        <end position="302"/>
    </location>
</feature>
<dbReference type="InterPro" id="IPR055481">
    <property type="entry name" value="DUF7053"/>
</dbReference>
<dbReference type="PANTHER" id="PTHR38117">
    <property type="entry name" value="NACHT AND WD40 DOMAIN PROTEIN"/>
    <property type="match status" value="1"/>
</dbReference>
<feature type="non-terminal residue" evidence="3">
    <location>
        <position position="446"/>
    </location>
</feature>
<feature type="compositionally biased region" description="Polar residues" evidence="1">
    <location>
        <begin position="315"/>
        <end position="348"/>
    </location>
</feature>
<feature type="compositionally biased region" description="Low complexity" evidence="1">
    <location>
        <begin position="349"/>
        <end position="359"/>
    </location>
</feature>
<feature type="region of interest" description="Disordered" evidence="1">
    <location>
        <begin position="192"/>
        <end position="446"/>
    </location>
</feature>
<dbReference type="Proteomes" id="UP000799766">
    <property type="component" value="Unassembled WGS sequence"/>
</dbReference>
<feature type="domain" description="DUF7053" evidence="2">
    <location>
        <begin position="3"/>
        <end position="174"/>
    </location>
</feature>
<reference evidence="3" key="1">
    <citation type="journal article" date="2020" name="Stud. Mycol.">
        <title>101 Dothideomycetes genomes: a test case for predicting lifestyles and emergence of pathogens.</title>
        <authorList>
            <person name="Haridas S."/>
            <person name="Albert R."/>
            <person name="Binder M."/>
            <person name="Bloem J."/>
            <person name="Labutti K."/>
            <person name="Salamov A."/>
            <person name="Andreopoulos B."/>
            <person name="Baker S."/>
            <person name="Barry K."/>
            <person name="Bills G."/>
            <person name="Bluhm B."/>
            <person name="Cannon C."/>
            <person name="Castanera R."/>
            <person name="Culley D."/>
            <person name="Daum C."/>
            <person name="Ezra D."/>
            <person name="Gonzalez J."/>
            <person name="Henrissat B."/>
            <person name="Kuo A."/>
            <person name="Liang C."/>
            <person name="Lipzen A."/>
            <person name="Lutzoni F."/>
            <person name="Magnuson J."/>
            <person name="Mondo S."/>
            <person name="Nolan M."/>
            <person name="Ohm R."/>
            <person name="Pangilinan J."/>
            <person name="Park H.-J."/>
            <person name="Ramirez L."/>
            <person name="Alfaro M."/>
            <person name="Sun H."/>
            <person name="Tritt A."/>
            <person name="Yoshinaga Y."/>
            <person name="Zwiers L.-H."/>
            <person name="Turgeon B."/>
            <person name="Goodwin S."/>
            <person name="Spatafora J."/>
            <person name="Crous P."/>
            <person name="Grigoriev I."/>
        </authorList>
    </citation>
    <scope>NUCLEOTIDE SEQUENCE</scope>
    <source>
        <strain evidence="3">ATCC 16933</strain>
    </source>
</reference>
<feature type="compositionally biased region" description="Gly residues" evidence="1">
    <location>
        <begin position="303"/>
        <end position="314"/>
    </location>
</feature>
<dbReference type="OrthoDB" id="5078320at2759"/>
<name>A0A6A6NZ16_9PEZI</name>
<dbReference type="Pfam" id="PF23155">
    <property type="entry name" value="DUF7053"/>
    <property type="match status" value="1"/>
</dbReference>
<dbReference type="PANTHER" id="PTHR38117:SF2">
    <property type="entry name" value="NACHT AND WD40 DOMAIN PROTEIN"/>
    <property type="match status" value="1"/>
</dbReference>
<sequence>MLRKKEVYTNITPIPSHIPRQLAIDILHSHAEIITLNPLVLEHNAIKAPRDAAADEFYSTWYEIIERIQYVPGMGRMGSGKISFRGCFHDTPWGLQTHIYAPMNVDLRNNWRIAGNQPGEPPEPKELGVKAPAEGLYLREDIEIKCNVAMVGFVKSQLKAASKILVDRLIKKAELLDAGVLHAMMENGRLKTFNPHDKSAGGGGGSGGPNRSNTMMSMAMSDAGGCPPGQMPLSPSMPYKVPRSPTFAYNQPSADPNYAHYQHHQSEQHAPPPQQFAMELPGDFYHPTPPPQQQHSPAPGNGSDYGGNGGGGGHRTSSPHLSSRDSAYTSVSDSPDPNNASGRWSEYQSGGSSVGAASSRPTSYSSDASGFRSPGPHKSSFAAELPTTTEESGREEEEQNQRYHDDGGQAAALKRLEGNRGAAVRPGSVEPERRYRYNPQDFAGVG</sequence>
<evidence type="ECO:0000259" key="2">
    <source>
        <dbReference type="Pfam" id="PF23155"/>
    </source>
</evidence>
<dbReference type="AlphaFoldDB" id="A0A6A6NZ16"/>
<evidence type="ECO:0000256" key="1">
    <source>
        <dbReference type="SAM" id="MobiDB-lite"/>
    </source>
</evidence>
<gene>
    <name evidence="3" type="ORF">BDY21DRAFT_305613</name>
</gene>
<organism evidence="3 4">
    <name type="scientific">Lineolata rhizophorae</name>
    <dbReference type="NCBI Taxonomy" id="578093"/>
    <lineage>
        <taxon>Eukaryota</taxon>
        <taxon>Fungi</taxon>
        <taxon>Dikarya</taxon>
        <taxon>Ascomycota</taxon>
        <taxon>Pezizomycotina</taxon>
        <taxon>Dothideomycetes</taxon>
        <taxon>Dothideomycetes incertae sedis</taxon>
        <taxon>Lineolatales</taxon>
        <taxon>Lineolataceae</taxon>
        <taxon>Lineolata</taxon>
    </lineage>
</organism>
<accession>A0A6A6NZ16</accession>
<protein>
    <recommendedName>
        <fullName evidence="2">DUF7053 domain-containing protein</fullName>
    </recommendedName>
</protein>
<keyword evidence="4" id="KW-1185">Reference proteome</keyword>
<dbReference type="EMBL" id="MU001683">
    <property type="protein sequence ID" value="KAF2456493.1"/>
    <property type="molecule type" value="Genomic_DNA"/>
</dbReference>